<accession>A6G861</accession>
<dbReference type="EMBL" id="ABCS01000038">
    <property type="protein sequence ID" value="EDM77902.1"/>
    <property type="molecule type" value="Genomic_DNA"/>
</dbReference>
<organism evidence="2 3">
    <name type="scientific">Plesiocystis pacifica SIR-1</name>
    <dbReference type="NCBI Taxonomy" id="391625"/>
    <lineage>
        <taxon>Bacteria</taxon>
        <taxon>Pseudomonadati</taxon>
        <taxon>Myxococcota</taxon>
        <taxon>Polyangia</taxon>
        <taxon>Nannocystales</taxon>
        <taxon>Nannocystaceae</taxon>
        <taxon>Plesiocystis</taxon>
    </lineage>
</organism>
<protein>
    <recommendedName>
        <fullName evidence="4">VWFA domain-containing protein</fullName>
    </recommendedName>
</protein>
<feature type="region of interest" description="Disordered" evidence="1">
    <location>
        <begin position="1"/>
        <end position="20"/>
    </location>
</feature>
<evidence type="ECO:0000313" key="2">
    <source>
        <dbReference type="EMBL" id="EDM77902.1"/>
    </source>
</evidence>
<comment type="caution">
    <text evidence="2">The sequence shown here is derived from an EMBL/GenBank/DDBJ whole genome shotgun (WGS) entry which is preliminary data.</text>
</comment>
<gene>
    <name evidence="2" type="ORF">PPSIR1_01744</name>
</gene>
<dbReference type="Gene3D" id="3.40.50.410">
    <property type="entry name" value="von Willebrand factor, type A domain"/>
    <property type="match status" value="1"/>
</dbReference>
<sequence length="850" mass="92685">MSTRAPNSNSNSKRAPQLSPRARTAALRLLGLALLALGLLARPGQTEARLDPFYIVHGTSYGQVPARVLFVLDNSGSMAMDETYIPGATYPDTKCWWDNCEDENAGFLQSRIHAARNVIKKLSSDNEGSAEFALMTFGTAAPPSSAAEVPEPCVDLGTTESKRFTWIENVNQPYSTQWKVATNAFGTQGFWLLCGDNRPFPYLRHDDLGTFSMPNNSNAALPDQPLYVTESNVSGYTDAANYDRKVQFFPRFLGRRVNLDCGDANQEAIALASYGDWGNTDPDKQSDVCGRDFYYWPYVDGNPGYSFYLGQSFDNFSHQECDDNENCSTKTDDKHRTGVTRRNQWVGTSLYAPFYSEEVIADPGVAPADKGPLSIEDAQMMLDGAVAKNFMGGVDVTGGTPMKVAYGVPKYMVYLDSEGKITGAKPAATMSNAAFSQPTISSYLAFMRVHDENALCSPLSMIIVTDGQPHTWTSQGGTALYDRMSAVRHIFGVKTYLVALADGVVADALKFERVHHMACAASGSDSITDPCNGTNATFNWDTCRNPADPANDCAYLASNHEELETVLSSIIAKVLETDVPGGAPTVASDFQLSDPNDPNSANAATQTTIESWTESATWAGHVARQGCDDEDPDNPGQLAEYCENVALLPMDTLEEETFGPCAMGRVWDAGDCLEQTTWSNRNLYTHGFSNEKVEIMSAGSVTPEFESLITTLNGQGKIDPPLTPGNESVEIQAMAEFLYGKDMPNDWKLPGLANSAPVLIRRVAQHDSQFLPSVGIADPHCAGRRNVQGDDAPDSLKAFSAQAWNLVDAGNDYYEYTEAVLVGDDFRHPARLPLQQRQRDLRLRAHGAAE</sequence>
<reference evidence="2 3" key="1">
    <citation type="submission" date="2007-06" db="EMBL/GenBank/DDBJ databases">
        <authorList>
            <person name="Shimkets L."/>
            <person name="Ferriera S."/>
            <person name="Johnson J."/>
            <person name="Kravitz S."/>
            <person name="Beeson K."/>
            <person name="Sutton G."/>
            <person name="Rogers Y.-H."/>
            <person name="Friedman R."/>
            <person name="Frazier M."/>
            <person name="Venter J.C."/>
        </authorList>
    </citation>
    <scope>NUCLEOTIDE SEQUENCE [LARGE SCALE GENOMIC DNA]</scope>
    <source>
        <strain evidence="2 3">SIR-1</strain>
    </source>
</reference>
<dbReference type="InterPro" id="IPR036465">
    <property type="entry name" value="vWFA_dom_sf"/>
</dbReference>
<dbReference type="Proteomes" id="UP000005801">
    <property type="component" value="Unassembled WGS sequence"/>
</dbReference>
<name>A6G861_9BACT</name>
<keyword evidence="3" id="KW-1185">Reference proteome</keyword>
<evidence type="ECO:0000313" key="3">
    <source>
        <dbReference type="Proteomes" id="UP000005801"/>
    </source>
</evidence>
<dbReference type="STRING" id="391625.PPSIR1_01744"/>
<evidence type="ECO:0008006" key="4">
    <source>
        <dbReference type="Google" id="ProtNLM"/>
    </source>
</evidence>
<dbReference type="SUPFAM" id="SSF53300">
    <property type="entry name" value="vWA-like"/>
    <property type="match status" value="1"/>
</dbReference>
<dbReference type="RefSeq" id="WP_006972906.1">
    <property type="nucleotide sequence ID" value="NZ_ABCS01000038.1"/>
</dbReference>
<proteinExistence type="predicted"/>
<feature type="compositionally biased region" description="Polar residues" evidence="1">
    <location>
        <begin position="1"/>
        <end position="14"/>
    </location>
</feature>
<dbReference type="AlphaFoldDB" id="A6G861"/>
<evidence type="ECO:0000256" key="1">
    <source>
        <dbReference type="SAM" id="MobiDB-lite"/>
    </source>
</evidence>